<comment type="caution">
    <text evidence="1">The sequence shown here is derived from an EMBL/GenBank/DDBJ whole genome shotgun (WGS) entry which is preliminary data.</text>
</comment>
<evidence type="ECO:0000313" key="1">
    <source>
        <dbReference type="EMBL" id="MBA0637993.1"/>
    </source>
</evidence>
<organism evidence="1 2">
    <name type="scientific">Gossypium davidsonii</name>
    <name type="common">Davidson's cotton</name>
    <name type="synonym">Gossypium klotzschianum subsp. davidsonii</name>
    <dbReference type="NCBI Taxonomy" id="34287"/>
    <lineage>
        <taxon>Eukaryota</taxon>
        <taxon>Viridiplantae</taxon>
        <taxon>Streptophyta</taxon>
        <taxon>Embryophyta</taxon>
        <taxon>Tracheophyta</taxon>
        <taxon>Spermatophyta</taxon>
        <taxon>Magnoliopsida</taxon>
        <taxon>eudicotyledons</taxon>
        <taxon>Gunneridae</taxon>
        <taxon>Pentapetalae</taxon>
        <taxon>rosids</taxon>
        <taxon>malvids</taxon>
        <taxon>Malvales</taxon>
        <taxon>Malvaceae</taxon>
        <taxon>Malvoideae</taxon>
        <taxon>Gossypium</taxon>
    </lineage>
</organism>
<dbReference type="Proteomes" id="UP000593561">
    <property type="component" value="Unassembled WGS sequence"/>
</dbReference>
<dbReference type="EMBL" id="JABFAC010249661">
    <property type="protein sequence ID" value="MBA0637993.1"/>
    <property type="molecule type" value="Genomic_DNA"/>
</dbReference>
<proteinExistence type="predicted"/>
<accession>A0A7J8TIQ0</accession>
<name>A0A7J8TIQ0_GOSDV</name>
<gene>
    <name evidence="1" type="ORF">Godav_000077</name>
</gene>
<protein>
    <recommendedName>
        <fullName evidence="3">RNase H type-1 domain-containing protein</fullName>
    </recommendedName>
</protein>
<evidence type="ECO:0000313" key="2">
    <source>
        <dbReference type="Proteomes" id="UP000593561"/>
    </source>
</evidence>
<dbReference type="AlphaFoldDB" id="A0A7J8TIQ0"/>
<sequence>MILNNHIPATFAVKAFACFQAVQMGLDLGFLKVEIEGDALTVGNGVAHLLTTEGIRRGETTYQLEEMPLFVADAVERDRWLTDSLD</sequence>
<keyword evidence="2" id="KW-1185">Reference proteome</keyword>
<reference evidence="1 2" key="1">
    <citation type="journal article" date="2019" name="Genome Biol. Evol.">
        <title>Insights into the evolution of the New World diploid cottons (Gossypium, subgenus Houzingenia) based on genome sequencing.</title>
        <authorList>
            <person name="Grover C.E."/>
            <person name="Arick M.A. 2nd"/>
            <person name="Thrash A."/>
            <person name="Conover J.L."/>
            <person name="Sanders W.S."/>
            <person name="Peterson D.G."/>
            <person name="Frelichowski J.E."/>
            <person name="Scheffler J.A."/>
            <person name="Scheffler B.E."/>
            <person name="Wendel J.F."/>
        </authorList>
    </citation>
    <scope>NUCLEOTIDE SEQUENCE [LARGE SCALE GENOMIC DNA]</scope>
    <source>
        <strain evidence="1">27</strain>
        <tissue evidence="1">Leaf</tissue>
    </source>
</reference>
<evidence type="ECO:0008006" key="3">
    <source>
        <dbReference type="Google" id="ProtNLM"/>
    </source>
</evidence>